<dbReference type="GO" id="GO:0048245">
    <property type="term" value="P:eosinophil chemotaxis"/>
    <property type="evidence" value="ECO:0007669"/>
    <property type="project" value="TreeGrafter"/>
</dbReference>
<evidence type="ECO:0000256" key="6">
    <source>
        <dbReference type="RuleBase" id="RU361150"/>
    </source>
</evidence>
<evidence type="ECO:0000256" key="5">
    <source>
        <dbReference type="ARBA" id="ARBA00023157"/>
    </source>
</evidence>
<dbReference type="EMBL" id="VZSS01000007">
    <property type="protein sequence ID" value="NWZ75836.1"/>
    <property type="molecule type" value="Genomic_DNA"/>
</dbReference>
<evidence type="ECO:0000256" key="4">
    <source>
        <dbReference type="ARBA" id="ARBA00022729"/>
    </source>
</evidence>
<evidence type="ECO:0000313" key="9">
    <source>
        <dbReference type="Proteomes" id="UP000540071"/>
    </source>
</evidence>
<dbReference type="PANTHER" id="PTHR12015">
    <property type="entry name" value="SMALL INDUCIBLE CYTOKINE A"/>
    <property type="match status" value="1"/>
</dbReference>
<dbReference type="GO" id="GO:0008009">
    <property type="term" value="F:chemokine activity"/>
    <property type="evidence" value="ECO:0007669"/>
    <property type="project" value="InterPro"/>
</dbReference>
<dbReference type="AlphaFoldDB" id="A0A7K7Q7E1"/>
<keyword evidence="4 6" id="KW-0732">Signal</keyword>
<feature type="domain" description="Chemokine interleukin-8-like" evidence="7">
    <location>
        <begin position="40"/>
        <end position="98"/>
    </location>
</feature>
<evidence type="ECO:0000256" key="2">
    <source>
        <dbReference type="ARBA" id="ARBA00022500"/>
    </source>
</evidence>
<evidence type="ECO:0000256" key="1">
    <source>
        <dbReference type="ARBA" id="ARBA00010868"/>
    </source>
</evidence>
<dbReference type="Pfam" id="PF00048">
    <property type="entry name" value="IL8"/>
    <property type="match status" value="1"/>
</dbReference>
<keyword evidence="3 6" id="KW-0202">Cytokine</keyword>
<comment type="subcellular location">
    <subcellularLocation>
        <location evidence="6">Secreted</location>
    </subcellularLocation>
</comment>
<dbReference type="InterPro" id="IPR001811">
    <property type="entry name" value="Chemokine_IL8-like_dom"/>
</dbReference>
<dbReference type="GO" id="GO:0048020">
    <property type="term" value="F:CCR chemokine receptor binding"/>
    <property type="evidence" value="ECO:0007669"/>
    <property type="project" value="TreeGrafter"/>
</dbReference>
<dbReference type="GO" id="GO:0006954">
    <property type="term" value="P:inflammatory response"/>
    <property type="evidence" value="ECO:0007669"/>
    <property type="project" value="TreeGrafter"/>
</dbReference>
<dbReference type="GO" id="GO:0005615">
    <property type="term" value="C:extracellular space"/>
    <property type="evidence" value="ECO:0007669"/>
    <property type="project" value="UniProtKB-KW"/>
</dbReference>
<evidence type="ECO:0000259" key="7">
    <source>
        <dbReference type="SMART" id="SM00199"/>
    </source>
</evidence>
<dbReference type="GO" id="GO:0030335">
    <property type="term" value="P:positive regulation of cell migration"/>
    <property type="evidence" value="ECO:0007669"/>
    <property type="project" value="TreeGrafter"/>
</dbReference>
<feature type="non-terminal residue" evidence="8">
    <location>
        <position position="103"/>
    </location>
</feature>
<keyword evidence="6" id="KW-0964">Secreted</keyword>
<dbReference type="Proteomes" id="UP000540071">
    <property type="component" value="Unassembled WGS sequence"/>
</dbReference>
<reference evidence="8 9" key="1">
    <citation type="submission" date="2019-09" db="EMBL/GenBank/DDBJ databases">
        <title>Bird 10,000 Genomes (B10K) Project - Family phase.</title>
        <authorList>
            <person name="Zhang G."/>
        </authorList>
    </citation>
    <scope>NUCLEOTIDE SEQUENCE [LARGE SCALE GENOMIC DNA]</scope>
    <source>
        <strain evidence="8">OUT-0023</strain>
        <tissue evidence="8">Blood</tissue>
    </source>
</reference>
<comment type="similarity">
    <text evidence="1 6">Belongs to the intercrine beta (chemokine CC) family.</text>
</comment>
<proteinExistence type="inferred from homology"/>
<feature type="non-terminal residue" evidence="8">
    <location>
        <position position="1"/>
    </location>
</feature>
<feature type="chain" id="PRO_5029941601" description="C-C motif chemokine" evidence="6">
    <location>
        <begin position="23"/>
        <end position="103"/>
    </location>
</feature>
<dbReference type="GO" id="GO:0061844">
    <property type="term" value="P:antimicrobial humoral immune response mediated by antimicrobial peptide"/>
    <property type="evidence" value="ECO:0007669"/>
    <property type="project" value="TreeGrafter"/>
</dbReference>
<protein>
    <recommendedName>
        <fullName evidence="6">C-C motif chemokine</fullName>
    </recommendedName>
</protein>
<dbReference type="CDD" id="cd00272">
    <property type="entry name" value="Chemokine_CC"/>
    <property type="match status" value="1"/>
</dbReference>
<keyword evidence="5" id="KW-1015">Disulfide bond</keyword>
<dbReference type="GO" id="GO:0070098">
    <property type="term" value="P:chemokine-mediated signaling pathway"/>
    <property type="evidence" value="ECO:0007669"/>
    <property type="project" value="TreeGrafter"/>
</dbReference>
<keyword evidence="9" id="KW-1185">Reference proteome</keyword>
<dbReference type="FunFam" id="2.40.50.40:FF:000002">
    <property type="entry name" value="C-C motif chemokine"/>
    <property type="match status" value="1"/>
</dbReference>
<organism evidence="8 9">
    <name type="scientific">Poecile atricapillus</name>
    <name type="common">Black-capped chickadee</name>
    <name type="synonym">Parus atricapillus</name>
    <dbReference type="NCBI Taxonomy" id="48891"/>
    <lineage>
        <taxon>Eukaryota</taxon>
        <taxon>Metazoa</taxon>
        <taxon>Chordata</taxon>
        <taxon>Craniata</taxon>
        <taxon>Vertebrata</taxon>
        <taxon>Euteleostomi</taxon>
        <taxon>Archelosauria</taxon>
        <taxon>Archosauria</taxon>
        <taxon>Dinosauria</taxon>
        <taxon>Saurischia</taxon>
        <taxon>Theropoda</taxon>
        <taxon>Coelurosauria</taxon>
        <taxon>Aves</taxon>
        <taxon>Neognathae</taxon>
        <taxon>Neoaves</taxon>
        <taxon>Telluraves</taxon>
        <taxon>Australaves</taxon>
        <taxon>Passeriformes</taxon>
        <taxon>Paridae</taxon>
        <taxon>Poecile</taxon>
    </lineage>
</organism>
<dbReference type="InterPro" id="IPR036048">
    <property type="entry name" value="Interleukin_8-like_sf"/>
</dbReference>
<dbReference type="Gene3D" id="2.40.50.40">
    <property type="match status" value="1"/>
</dbReference>
<comment type="caution">
    <text evidence="8">The sequence shown here is derived from an EMBL/GenBank/DDBJ whole genome shotgun (WGS) entry which is preliminary data.</text>
</comment>
<dbReference type="InterPro" id="IPR000827">
    <property type="entry name" value="Chemokine_CC_CS"/>
</dbReference>
<evidence type="ECO:0000256" key="3">
    <source>
        <dbReference type="ARBA" id="ARBA00022514"/>
    </source>
</evidence>
<dbReference type="SUPFAM" id="SSF54117">
    <property type="entry name" value="Interleukin 8-like chemokines"/>
    <property type="match status" value="1"/>
</dbReference>
<keyword evidence="2 6" id="KW-0145">Chemotaxis</keyword>
<dbReference type="PROSITE" id="PS00472">
    <property type="entry name" value="SMALL_CYTOKINES_CC"/>
    <property type="match status" value="1"/>
</dbReference>
<gene>
    <name evidence="8" type="primary">Ccl3_0</name>
    <name evidence="8" type="ORF">POEATR_R08117</name>
</gene>
<accession>A0A7K7Q7E1</accession>
<sequence>MRVLVAALAVLFLVAICSLAEADLRVSRNAALFQKDESKPISCCLAHISRPIPRRIIRSIYRTSSSCRTQAVVLVTKNGREVCVDPTAHWVQEYLKHLELLKH</sequence>
<dbReference type="InterPro" id="IPR039809">
    <property type="entry name" value="Chemokine_b/g/d"/>
</dbReference>
<name>A0A7K7Q7E1_POEAT</name>
<dbReference type="PANTHER" id="PTHR12015:SF103">
    <property type="entry name" value="C-C MOTIF CHEMOKINE 4-RELATED"/>
    <property type="match status" value="1"/>
</dbReference>
<evidence type="ECO:0000313" key="8">
    <source>
        <dbReference type="EMBL" id="NWZ75836.1"/>
    </source>
</evidence>
<dbReference type="SMART" id="SM00199">
    <property type="entry name" value="SCY"/>
    <property type="match status" value="1"/>
</dbReference>
<feature type="signal peptide" evidence="6">
    <location>
        <begin position="1"/>
        <end position="22"/>
    </location>
</feature>